<gene>
    <name evidence="1" type="ORF">NUW58_g6587</name>
</gene>
<keyword evidence="2" id="KW-1185">Reference proteome</keyword>
<comment type="caution">
    <text evidence="1">The sequence shown here is derived from an EMBL/GenBank/DDBJ whole genome shotgun (WGS) entry which is preliminary data.</text>
</comment>
<accession>A0ACC1NTM8</accession>
<dbReference type="Proteomes" id="UP001143856">
    <property type="component" value="Unassembled WGS sequence"/>
</dbReference>
<organism evidence="1 2">
    <name type="scientific">Xylaria curta</name>
    <dbReference type="NCBI Taxonomy" id="42375"/>
    <lineage>
        <taxon>Eukaryota</taxon>
        <taxon>Fungi</taxon>
        <taxon>Dikarya</taxon>
        <taxon>Ascomycota</taxon>
        <taxon>Pezizomycotina</taxon>
        <taxon>Sordariomycetes</taxon>
        <taxon>Xylariomycetidae</taxon>
        <taxon>Xylariales</taxon>
        <taxon>Xylariaceae</taxon>
        <taxon>Xylaria</taxon>
    </lineage>
</organism>
<evidence type="ECO:0000313" key="2">
    <source>
        <dbReference type="Proteomes" id="UP001143856"/>
    </source>
</evidence>
<sequence length="454" mass="51496">MFFNPPPIFPVPTPHMPANPPAYYAIPPQYRHLAQLAPPFQPPVSDKTPVKEVPRVFVPRIHSYIDAVHIRAELIARGNVRGTVDDGMPRSDYERQALVGRLWDAMFDLSSPLEAEKAQHYKYINDRTHYRDDVVECNLWILVRAIECAQRGICEIPPWFTTDGPIYKPFDTFLERFEAVEEALKHSKSACCSLFSFSEFAARIAWNPFKELKRKQTNHHLNGEKTTIQAVGMEDGNKFAAKAQTPTPYALKTRRGLRKRAKPSARAQVTQKLSQPAVRKRLEKELEALEGESNSPGDSETLQASSNDDDVPYALYLFTRVHRRLRGLHNQAFHQQMAGYPYPHPHHGLVNPDFQFQTQYNPYAAGPKSEYTFDQPGPSQPGPRYQGLADGSMRYAKEYDTFQQHCSSNVAPLASTSQQPQAQQYNQQDANTVNTIENAGNYNSPDLSDYPSFA</sequence>
<name>A0ACC1NTM8_9PEZI</name>
<proteinExistence type="predicted"/>
<evidence type="ECO:0000313" key="1">
    <source>
        <dbReference type="EMBL" id="KAJ2981836.1"/>
    </source>
</evidence>
<dbReference type="EMBL" id="JAPDGR010001518">
    <property type="protein sequence ID" value="KAJ2981836.1"/>
    <property type="molecule type" value="Genomic_DNA"/>
</dbReference>
<reference evidence="1" key="1">
    <citation type="submission" date="2022-10" db="EMBL/GenBank/DDBJ databases">
        <title>Genome Sequence of Xylaria curta.</title>
        <authorList>
            <person name="Buettner E."/>
        </authorList>
    </citation>
    <scope>NUCLEOTIDE SEQUENCE</scope>
    <source>
        <strain evidence="1">Babe10</strain>
    </source>
</reference>
<protein>
    <submittedName>
        <fullName evidence="1">Uncharacterized protein</fullName>
    </submittedName>
</protein>